<accession>K0SF67</accession>
<dbReference type="EMBL" id="AGNL01028975">
    <property type="protein sequence ID" value="EJK57242.1"/>
    <property type="molecule type" value="Genomic_DNA"/>
</dbReference>
<keyword evidence="3" id="KW-1185">Reference proteome</keyword>
<feature type="non-terminal residue" evidence="2">
    <location>
        <position position="1"/>
    </location>
</feature>
<evidence type="ECO:0000313" key="2">
    <source>
        <dbReference type="EMBL" id="EJK57242.1"/>
    </source>
</evidence>
<dbReference type="AlphaFoldDB" id="K0SF67"/>
<organism evidence="2 3">
    <name type="scientific">Thalassiosira oceanica</name>
    <name type="common">Marine diatom</name>
    <dbReference type="NCBI Taxonomy" id="159749"/>
    <lineage>
        <taxon>Eukaryota</taxon>
        <taxon>Sar</taxon>
        <taxon>Stramenopiles</taxon>
        <taxon>Ochrophyta</taxon>
        <taxon>Bacillariophyta</taxon>
        <taxon>Coscinodiscophyceae</taxon>
        <taxon>Thalassiosirophycidae</taxon>
        <taxon>Thalassiosirales</taxon>
        <taxon>Thalassiosiraceae</taxon>
        <taxon>Thalassiosira</taxon>
    </lineage>
</organism>
<feature type="compositionally biased region" description="Low complexity" evidence="1">
    <location>
        <begin position="1"/>
        <end position="18"/>
    </location>
</feature>
<feature type="compositionally biased region" description="Low complexity" evidence="1">
    <location>
        <begin position="49"/>
        <end position="59"/>
    </location>
</feature>
<feature type="compositionally biased region" description="Low complexity" evidence="1">
    <location>
        <begin position="68"/>
        <end position="87"/>
    </location>
</feature>
<gene>
    <name evidence="2" type="ORF">THAOC_22740</name>
</gene>
<name>K0SF67_THAOC</name>
<protein>
    <submittedName>
        <fullName evidence="2">Uncharacterized protein</fullName>
    </submittedName>
</protein>
<feature type="region of interest" description="Disordered" evidence="1">
    <location>
        <begin position="1"/>
        <end position="160"/>
    </location>
</feature>
<dbReference type="Proteomes" id="UP000266841">
    <property type="component" value="Unassembled WGS sequence"/>
</dbReference>
<evidence type="ECO:0000313" key="3">
    <source>
        <dbReference type="Proteomes" id="UP000266841"/>
    </source>
</evidence>
<reference evidence="2 3" key="1">
    <citation type="journal article" date="2012" name="Genome Biol.">
        <title>Genome and low-iron response of an oceanic diatom adapted to chronic iron limitation.</title>
        <authorList>
            <person name="Lommer M."/>
            <person name="Specht M."/>
            <person name="Roy A.S."/>
            <person name="Kraemer L."/>
            <person name="Andreson R."/>
            <person name="Gutowska M.A."/>
            <person name="Wolf J."/>
            <person name="Bergner S.V."/>
            <person name="Schilhabel M.B."/>
            <person name="Klostermeier U.C."/>
            <person name="Beiko R.G."/>
            <person name="Rosenstiel P."/>
            <person name="Hippler M."/>
            <person name="Laroche J."/>
        </authorList>
    </citation>
    <scope>NUCLEOTIDE SEQUENCE [LARGE SCALE GENOMIC DNA]</scope>
    <source>
        <strain evidence="2 3">CCMP1005</strain>
    </source>
</reference>
<feature type="compositionally biased region" description="Low complexity" evidence="1">
    <location>
        <begin position="112"/>
        <end position="128"/>
    </location>
</feature>
<evidence type="ECO:0000256" key="1">
    <source>
        <dbReference type="SAM" id="MobiDB-lite"/>
    </source>
</evidence>
<proteinExistence type="predicted"/>
<comment type="caution">
    <text evidence="2">The sequence shown here is derived from an EMBL/GenBank/DDBJ whole genome shotgun (WGS) entry which is preliminary data.</text>
</comment>
<sequence length="160" mass="15995">SPSPRAGVGPARPRPGVASRADPARRGPTTADGPRARRGRDCGGGGHGAPLWGVVRRQGGAAGGLPVSAVSCSADSARSSSANASSAGFGQHLPGPALHAPPGSPKPRGSRRCPGSSGRGRPSNPRPLARLRRPPTTRTATVRSTRSKLLCSPPGTGTAR</sequence>